<feature type="domain" description="TrwC relaxase" evidence="3">
    <location>
        <begin position="46"/>
        <end position="421"/>
    </location>
</feature>
<accession>A0A918DS59</accession>
<feature type="compositionally biased region" description="Basic and acidic residues" evidence="2">
    <location>
        <begin position="1319"/>
        <end position="1345"/>
    </location>
</feature>
<feature type="region of interest" description="Disordered" evidence="2">
    <location>
        <begin position="996"/>
        <end position="1049"/>
    </location>
</feature>
<dbReference type="Proteomes" id="UP000646523">
    <property type="component" value="Unassembled WGS sequence"/>
</dbReference>
<dbReference type="Gene3D" id="2.30.30.940">
    <property type="match status" value="1"/>
</dbReference>
<dbReference type="Pfam" id="PF08751">
    <property type="entry name" value="TrwC"/>
    <property type="match status" value="1"/>
</dbReference>
<evidence type="ECO:0000256" key="1">
    <source>
        <dbReference type="SAM" id="Coils"/>
    </source>
</evidence>
<dbReference type="SUPFAM" id="SSF52540">
    <property type="entry name" value="P-loop containing nucleoside triphosphate hydrolases"/>
    <property type="match status" value="2"/>
</dbReference>
<protein>
    <recommendedName>
        <fullName evidence="3">TrwC relaxase domain-containing protein</fullName>
    </recommendedName>
</protein>
<name>A0A918DS59_9ACTN</name>
<reference evidence="4" key="2">
    <citation type="submission" date="2020-09" db="EMBL/GenBank/DDBJ databases">
        <authorList>
            <person name="Sun Q."/>
            <person name="Zhou Y."/>
        </authorList>
    </citation>
    <scope>NUCLEOTIDE SEQUENCE</scope>
    <source>
        <strain evidence="4">CGMCC 4.7368</strain>
    </source>
</reference>
<gene>
    <name evidence="4" type="ORF">GCM10012289_69990</name>
</gene>
<evidence type="ECO:0000259" key="3">
    <source>
        <dbReference type="Pfam" id="PF08751"/>
    </source>
</evidence>
<dbReference type="NCBIfam" id="NF041492">
    <property type="entry name" value="MobF"/>
    <property type="match status" value="1"/>
</dbReference>
<feature type="compositionally biased region" description="Basic and acidic residues" evidence="2">
    <location>
        <begin position="1010"/>
        <end position="1034"/>
    </location>
</feature>
<reference evidence="4" key="1">
    <citation type="journal article" date="2014" name="Int. J. Syst. Evol. Microbiol.">
        <title>Complete genome sequence of Corynebacterium casei LMG S-19264T (=DSM 44701T), isolated from a smear-ripened cheese.</title>
        <authorList>
            <consortium name="US DOE Joint Genome Institute (JGI-PGF)"/>
            <person name="Walter F."/>
            <person name="Albersmeier A."/>
            <person name="Kalinowski J."/>
            <person name="Ruckert C."/>
        </authorList>
    </citation>
    <scope>NUCLEOTIDE SEQUENCE</scope>
    <source>
        <strain evidence="4">CGMCC 4.7368</strain>
    </source>
</reference>
<dbReference type="EMBL" id="BMNH01000036">
    <property type="protein sequence ID" value="GGO81311.1"/>
    <property type="molecule type" value="Genomic_DNA"/>
</dbReference>
<feature type="coiled-coil region" evidence="1">
    <location>
        <begin position="1076"/>
        <end position="1110"/>
    </location>
</feature>
<proteinExistence type="predicted"/>
<organism evidence="4 5">
    <name type="scientific">Nonomuraea cavernae</name>
    <dbReference type="NCBI Taxonomy" id="2045107"/>
    <lineage>
        <taxon>Bacteria</taxon>
        <taxon>Bacillati</taxon>
        <taxon>Actinomycetota</taxon>
        <taxon>Actinomycetes</taxon>
        <taxon>Streptosporangiales</taxon>
        <taxon>Streptosporangiaceae</taxon>
        <taxon>Nonomuraea</taxon>
    </lineage>
</organism>
<keyword evidence="5" id="KW-1185">Reference proteome</keyword>
<sequence>MAWVSVIGPSMEQVEYRLQDGAGCGAHCDDDRPQGLPGQPHEQITYRLADERRLMWIGQGLREFGIVPQTRLTPDQHGTARALMDGVHPWSGEVLVPAKHVIDPRAKLSAAPLLAAMEAAAAEQGATVQTLLSARPAVARRVARMARGIARQGEAYLMTVTDIEQVARAAGIDPEQAYTADELDTARRWRKARVRIGNRGYDLTLDVTKSMSVLYGLAGREFAAELEAVFADAVVETVTAVEGWAAYGLRGHQGDGQLAERAESTGLLGWVMWHRTARPVDGAAPDPHLHAHVTIANMVRGRDDGRWSAIGAGGRDVHRHAHAADALLKARIRRVLTERYGIAWSRDQHTGAWEISAIPERVRVLFSKRDSQVKALLARLGKPYDEASREARKVASAESRQRKQDDVDEVDLRADWRRQLAADGIDADALVQGAREGAGLPPWPGAEQIAAWIWRAEGGLTAHRKVITRADVLTAVIDALPDGVADVAEAEALTDEVLQHAPAVELPESGASHLSNAERFTSQDVLAAENAILASVRRRYDSGVAVLDGQTVRMAIDAFQVGNALELSGEQRGALERVLTGGHGVEAVIGVAGAGKTTLMAAVKTAFEARGMVVRGAATAAVAAANLTAESGIASHTIAGWLRRIRDPDRPGLRGVDVLVVDEGAMVDDRELAVLLEEAERTGTKVVLVGDPLQLRAVGVGGGFGAVHRQIGGLTLRENRRQRDPLERKALELWRAHQRQEALDVWSQGGRVRSGRGADDTMAQLIADWAAARVPYLVGSREAMHDELAGVLVLASTNEAVERLNLAARAVRRELGEITGPERTYRIAGGRSITLAVGDHVRVRRNDYRVRRGEGELNVLNGYRGKVAAVDERGRVQVEWRHTGPDGPSLVTEWISSRYIAEGGLSYGTALTVAAAQGLTAEHALVYGMGLDPHTLYSAMARDRATARLYLPLELLETEADRARHGEVRGEADELQRAMAAYAATLRGDRTDKLLTLEPEPLAPRAASASEHDISRRRDAERETDREVPHDVGITRRSATDGQSRDAEQEARMAVRRAAAALALAQSEYGVGLLPDVELEERLDELGRKISAAEAEIQTAEQDRQRYAEVGGGPFELRLIAKRDHLTEQIRRIEAASSTAERLHQAVGAVEDNRELNELRQREHDLTGELDALRPWGRARRRELETELGGIRERQAQLQQRHHVLVENMTQLQRDAQQAAEQAPPRAAWPLVRRRYDDLNRDFATAQRGARTQDISDAVQRAEAARRNRALLQQERTVAQQEVVRRAEMSPERRDIEQAVRVEYVELVERGTDQSRIAHQVEREHTEQSRLLDREGGSRDQGHGR</sequence>
<dbReference type="Gene3D" id="3.40.50.300">
    <property type="entry name" value="P-loop containing nucleotide triphosphate hydrolases"/>
    <property type="match status" value="2"/>
</dbReference>
<dbReference type="SUPFAM" id="SSF55464">
    <property type="entry name" value="Origin of replication-binding domain, RBD-like"/>
    <property type="match status" value="1"/>
</dbReference>
<comment type="caution">
    <text evidence="4">The sequence shown here is derived from an EMBL/GenBank/DDBJ whole genome shotgun (WGS) entry which is preliminary data.</text>
</comment>
<evidence type="ECO:0000256" key="2">
    <source>
        <dbReference type="SAM" id="MobiDB-lite"/>
    </source>
</evidence>
<dbReference type="InterPro" id="IPR014862">
    <property type="entry name" value="TrwC"/>
</dbReference>
<feature type="coiled-coil region" evidence="1">
    <location>
        <begin position="1255"/>
        <end position="1282"/>
    </location>
</feature>
<feature type="region of interest" description="Disordered" evidence="2">
    <location>
        <begin position="1313"/>
        <end position="1345"/>
    </location>
</feature>
<evidence type="ECO:0000313" key="5">
    <source>
        <dbReference type="Proteomes" id="UP000646523"/>
    </source>
</evidence>
<dbReference type="Pfam" id="PF13604">
    <property type="entry name" value="AAA_30"/>
    <property type="match status" value="1"/>
</dbReference>
<dbReference type="InterPro" id="IPR027417">
    <property type="entry name" value="P-loop_NTPase"/>
</dbReference>
<evidence type="ECO:0000313" key="4">
    <source>
        <dbReference type="EMBL" id="GGO81311.1"/>
    </source>
</evidence>
<keyword evidence="1" id="KW-0175">Coiled coil</keyword>
<feature type="coiled-coil region" evidence="1">
    <location>
        <begin position="1181"/>
        <end position="1222"/>
    </location>
</feature>